<protein>
    <recommendedName>
        <fullName evidence="3">Resolvase HTH domain-containing protein</fullName>
    </recommendedName>
</protein>
<sequence length="174" mass="19457">MTDSKIEFTQKLLANGVPPRDVAKNLGVSVPTLYRWSCIREPISCGSPILTGRNIIIDPQKLSACDTCSRTSCYTEIQKFGHYSSTVYTNFGHSQPTLTSSITPGLERFSQSPQEFRKDVSQGSEAQSVFLLDECQLEILYISMRGKAQECESRCLLSKTTGLQIFCLCWQEPI</sequence>
<reference evidence="1 2" key="1">
    <citation type="submission" date="2020-02" db="EMBL/GenBank/DDBJ databases">
        <authorList>
            <person name="Hogendoorn C."/>
        </authorList>
    </citation>
    <scope>NUCLEOTIDE SEQUENCE [LARGE SCALE GENOMIC DNA]</scope>
    <source>
        <strain evidence="1">METHB21</strain>
    </source>
</reference>
<keyword evidence="2" id="KW-1185">Reference proteome</keyword>
<dbReference type="Gene3D" id="1.10.10.60">
    <property type="entry name" value="Homeodomain-like"/>
    <property type="match status" value="1"/>
</dbReference>
<dbReference type="AlphaFoldDB" id="A0A8S0X8V1"/>
<dbReference type="RefSeq" id="WP_425484257.1">
    <property type="nucleotide sequence ID" value="NZ_CADCXN010000074.1"/>
</dbReference>
<dbReference type="EMBL" id="CADCXN010000074">
    <property type="protein sequence ID" value="CAA9891564.1"/>
    <property type="molecule type" value="Genomic_DNA"/>
</dbReference>
<dbReference type="InterPro" id="IPR009057">
    <property type="entry name" value="Homeodomain-like_sf"/>
</dbReference>
<evidence type="ECO:0000313" key="2">
    <source>
        <dbReference type="Proteomes" id="UP000494216"/>
    </source>
</evidence>
<name>A0A8S0X8V1_9GAMM</name>
<dbReference type="Pfam" id="PF13384">
    <property type="entry name" value="HTH_23"/>
    <property type="match status" value="1"/>
</dbReference>
<evidence type="ECO:0000313" key="1">
    <source>
        <dbReference type="EMBL" id="CAA9891564.1"/>
    </source>
</evidence>
<dbReference type="SUPFAM" id="SSF46689">
    <property type="entry name" value="Homeodomain-like"/>
    <property type="match status" value="1"/>
</dbReference>
<comment type="caution">
    <text evidence="1">The sequence shown here is derived from an EMBL/GenBank/DDBJ whole genome shotgun (WGS) entry which is preliminary data.</text>
</comment>
<accession>A0A8S0X8V1</accession>
<dbReference type="Proteomes" id="UP000494216">
    <property type="component" value="Unassembled WGS sequence"/>
</dbReference>
<evidence type="ECO:0008006" key="3">
    <source>
        <dbReference type="Google" id="ProtNLM"/>
    </source>
</evidence>
<proteinExistence type="predicted"/>
<dbReference type="CDD" id="cd00569">
    <property type="entry name" value="HTH_Hin_like"/>
    <property type="match status" value="1"/>
</dbReference>
<gene>
    <name evidence="1" type="ORF">METHB2_440010</name>
</gene>
<organism evidence="1 2">
    <name type="scientific">Candidatus Methylobacter favarea</name>
    <dbReference type="NCBI Taxonomy" id="2707345"/>
    <lineage>
        <taxon>Bacteria</taxon>
        <taxon>Pseudomonadati</taxon>
        <taxon>Pseudomonadota</taxon>
        <taxon>Gammaproteobacteria</taxon>
        <taxon>Methylococcales</taxon>
        <taxon>Methylococcaceae</taxon>
        <taxon>Methylobacter</taxon>
    </lineage>
</organism>